<evidence type="ECO:0000313" key="1">
    <source>
        <dbReference type="EMBL" id="JAH43129.1"/>
    </source>
</evidence>
<dbReference type="EMBL" id="GBXM01065448">
    <property type="protein sequence ID" value="JAH43129.1"/>
    <property type="molecule type" value="Transcribed_RNA"/>
</dbReference>
<reference evidence="1" key="2">
    <citation type="journal article" date="2015" name="Fish Shellfish Immunol.">
        <title>Early steps in the European eel (Anguilla anguilla)-Vibrio vulnificus interaction in the gills: Role of the RtxA13 toxin.</title>
        <authorList>
            <person name="Callol A."/>
            <person name="Pajuelo D."/>
            <person name="Ebbesson L."/>
            <person name="Teles M."/>
            <person name="MacKenzie S."/>
            <person name="Amaro C."/>
        </authorList>
    </citation>
    <scope>NUCLEOTIDE SEQUENCE</scope>
</reference>
<reference evidence="1" key="1">
    <citation type="submission" date="2014-11" db="EMBL/GenBank/DDBJ databases">
        <authorList>
            <person name="Amaro Gonzalez C."/>
        </authorList>
    </citation>
    <scope>NUCLEOTIDE SEQUENCE</scope>
</reference>
<dbReference type="AlphaFoldDB" id="A0A0E9SP27"/>
<proteinExistence type="predicted"/>
<organism evidence="1">
    <name type="scientific">Anguilla anguilla</name>
    <name type="common">European freshwater eel</name>
    <name type="synonym">Muraena anguilla</name>
    <dbReference type="NCBI Taxonomy" id="7936"/>
    <lineage>
        <taxon>Eukaryota</taxon>
        <taxon>Metazoa</taxon>
        <taxon>Chordata</taxon>
        <taxon>Craniata</taxon>
        <taxon>Vertebrata</taxon>
        <taxon>Euteleostomi</taxon>
        <taxon>Actinopterygii</taxon>
        <taxon>Neopterygii</taxon>
        <taxon>Teleostei</taxon>
        <taxon>Anguilliformes</taxon>
        <taxon>Anguillidae</taxon>
        <taxon>Anguilla</taxon>
    </lineage>
</organism>
<sequence>MQIVLIQSLNPRLRGL</sequence>
<accession>A0A0E9SP27</accession>
<protein>
    <submittedName>
        <fullName evidence="1">Uncharacterized protein</fullName>
    </submittedName>
</protein>
<name>A0A0E9SP27_ANGAN</name>